<dbReference type="InterPro" id="IPR007570">
    <property type="entry name" value="Uncharacterised_Ycf23"/>
</dbReference>
<comment type="subcellular location">
    <subcellularLocation>
        <location evidence="1">Plastid</location>
    </subcellularLocation>
</comment>
<proteinExistence type="inferred from homology"/>
<evidence type="ECO:0000256" key="2">
    <source>
        <dbReference type="ARBA" id="ARBA00009664"/>
    </source>
</evidence>
<dbReference type="SUPFAM" id="SSF51366">
    <property type="entry name" value="Ribulose-phoshate binding barrel"/>
    <property type="match status" value="1"/>
</dbReference>
<evidence type="ECO:0000256" key="4">
    <source>
        <dbReference type="ARBA" id="ARBA00022640"/>
    </source>
</evidence>
<organism evidence="5">
    <name type="scientific">Pterocladia lucida</name>
    <name type="common">Red seaweed</name>
    <name type="synonym">Fucus lucidus</name>
    <dbReference type="NCBI Taxonomy" id="31408"/>
    <lineage>
        <taxon>Eukaryota</taxon>
        <taxon>Rhodophyta</taxon>
        <taxon>Florideophyceae</taxon>
        <taxon>Rhodymeniophycidae</taxon>
        <taxon>Gelidiales</taxon>
        <taxon>Pterocladiaceae</taxon>
        <taxon>Pterocladia</taxon>
    </lineage>
</organism>
<dbReference type="AlphaFoldDB" id="A0A6M3WVX1"/>
<comment type="similarity">
    <text evidence="2">Belongs to the ycf23 family.</text>
</comment>
<evidence type="ECO:0000256" key="3">
    <source>
        <dbReference type="ARBA" id="ARBA00021523"/>
    </source>
</evidence>
<reference evidence="5" key="1">
    <citation type="journal article" date="2020" name="J. Phycol.">
        <title>The Organelle Genomes in the Photosynthetic Red Algal Parasite Pterocladiophila hemisphaerica (Florideophyceae, Rhodophyta) Have Elevated Substitution Rates and Extreme Gene Loss in the Plastid Genome.</title>
        <authorList>
            <person name="Preuss M."/>
            <person name="Verbruggen H."/>
            <person name="Zuccarello G.C."/>
        </authorList>
    </citation>
    <scope>NUCLEOTIDE SEQUENCE</scope>
</reference>
<gene>
    <name evidence="5" type="primary">ycf23</name>
</gene>
<geneLocation type="chloroplast" evidence="5"/>
<dbReference type="Pfam" id="PF04481">
    <property type="entry name" value="DUF561"/>
    <property type="match status" value="1"/>
</dbReference>
<evidence type="ECO:0000256" key="1">
    <source>
        <dbReference type="ARBA" id="ARBA00004474"/>
    </source>
</evidence>
<dbReference type="InterPro" id="IPR011060">
    <property type="entry name" value="RibuloseP-bd_barrel"/>
</dbReference>
<name>A0A6M3WVX1_PTELU</name>
<sequence>MTFIAVKLKQDLKNKKVIKIITGLSNFDTDNIIKTVHAAEMAGATYVDVSSNPKLVKILKSITTLPICVSSIAPRDLYNCLLSEADIFEIGNFDVFYYKDIYFSSYQIIQLVKEVKSFLKNKPLCVTIPYFLPLHEQVILVQKLQKIGVTMVQTEGYVNKNKCIFSRSPILNSTVLASSALSASHMISQYTNIPVIASSGINYISSPIAVASGASGIGIGSALKYYNSISEKAKYISQVISSVNMYKKNKFFPYMQTYQITNKCTN</sequence>
<keyword evidence="4 5" id="KW-0934">Plastid</keyword>
<dbReference type="GO" id="GO:0009536">
    <property type="term" value="C:plastid"/>
    <property type="evidence" value="ECO:0007669"/>
    <property type="project" value="UniProtKB-SubCell"/>
</dbReference>
<accession>A0A6M3WVX1</accession>
<dbReference type="EMBL" id="MT117916">
    <property type="protein sequence ID" value="QJH88242.1"/>
    <property type="molecule type" value="Genomic_DNA"/>
</dbReference>
<dbReference type="PANTHER" id="PTHR36895:SF1">
    <property type="entry name" value="YCF23 PROTEIN"/>
    <property type="match status" value="1"/>
</dbReference>
<protein>
    <recommendedName>
        <fullName evidence="3">Uncharacterized protein ycf23</fullName>
    </recommendedName>
</protein>
<dbReference type="PANTHER" id="PTHR36895">
    <property type="match status" value="1"/>
</dbReference>
<keyword evidence="5" id="KW-0150">Chloroplast</keyword>
<evidence type="ECO:0000313" key="5">
    <source>
        <dbReference type="EMBL" id="QJH88242.1"/>
    </source>
</evidence>